<evidence type="ECO:0000259" key="3">
    <source>
        <dbReference type="Pfam" id="PF24436"/>
    </source>
</evidence>
<dbReference type="Proteomes" id="UP000593562">
    <property type="component" value="Unassembled WGS sequence"/>
</dbReference>
<dbReference type="InterPro" id="IPR011989">
    <property type="entry name" value="ARM-like"/>
</dbReference>
<sequence>MMERISAACAMEWGIELEKALRSRKPGLSVLAILKMGPRLVQWSGEPEPTMAVYDMFGLVPGEDRLFCNSILLRLVDAFKSGDKPIRLSVVKVFLSEYRHRRKKKKSKQCKGILSKGRLHNHVEMLKRAKFVFDTGDVESRALALILFGCWVEFAKDNAHIRYLILSSLVSSDLLEVKASLFAAGCFCELADDFAAVVLEILLNGLASSSSLAVRLAVARIFAKLGCSYSNANKAYKAGLKLLSGSSDEDFLTAMLVSLSKLASKSTLLLPEQVDLLLVFLSQERTLRMRAAALKCLRFLTTKGVYHPVSASVKNTLVGIADDHGLPVTMQCEVLQIWHKMILYTSPDVPCDDMLEFSHLFAIVENSTEPPILSKSLLAIRILKDVLTKLRRRIGTGSSKVGSPSLSWQVISLIIDQMIFLLKSLLEQSQSEFRELREVQSLLIPLSSLVGEHPYLGVLVLDKIYTFIQSLMDVLGSVMAASPEGSLVQDTQVPERRKSRVIVLKLVCFVYVMLVNFLENLYEAGGINTQVLEKLKILIECIHRCKLFNFYTHTLYSLLLHYQSPWGCMLPVRKETCVINKTVIKLQNYFAEPEVFSLECAKKMFEEHDNWSAYKAGKYAACQGAWATATFIFMQLVKKVQSGFFCCWLKSLAQFAYSEWKIKLFVLPNQGSSSVDRLEMKEFLERLFLDGFGDINLGATGNLDQVGCTEVFVEAYNVLCSSREILESSCTVQCPLSFQLWFMSKRAKVLETVADTLKILGSIPSDKDNLRNAGNVKDQFSVELLNISRKLTQISLRLKRLAQEFDLMVSSFIGMDSRSSSILSTLALGCSLLAFSSGFACFFPNLLGSETFGSFVVEISGSCLHAMLTQDLAGRLWHKDSEICRDLCILSEACAQPKNCFHWQSRSRIFNVGGGMRDTLTICRDAVSHFLCLQNQANKMQEELPFQVIEDGLQLLSNIVMKWTCILFKIPKYYFEFRPCIGSELFAFNTRSSIPNEISVVPGFHLSLNLCLQLRNVPPDQPVSLTKLHCILCCRVSFQEPRQNGEKREPEQQYSRPWKDENAMVELNEKLFCYVSKCSKRSDRENPAWDNDVESGIVNSFVSFELNERGQGFSSCLLDVSHFPLGSYRIKWHSCCIDKQGRYWSLLPLNEGPVFEVRNPVVA</sequence>
<comment type="similarity">
    <text evidence="1">Belongs to the Integrator subunit 7 family.</text>
</comment>
<dbReference type="InterPro" id="IPR016024">
    <property type="entry name" value="ARM-type_fold"/>
</dbReference>
<evidence type="ECO:0000313" key="5">
    <source>
        <dbReference type="Proteomes" id="UP000593562"/>
    </source>
</evidence>
<evidence type="ECO:0000256" key="1">
    <source>
        <dbReference type="ARBA" id="ARBA00008565"/>
    </source>
</evidence>
<feature type="domain" description="Integrator complex subunit 7-like C-terminal" evidence="2">
    <location>
        <begin position="982"/>
        <end position="1158"/>
    </location>
</feature>
<dbReference type="OrthoDB" id="1921953at2759"/>
<comment type="caution">
    <text evidence="4">The sequence shown here is derived from an EMBL/GenBank/DDBJ whole genome shotgun (WGS) entry which is preliminary data.</text>
</comment>
<feature type="domain" description="Integrator complex subunit 7 N-terminal" evidence="3">
    <location>
        <begin position="66"/>
        <end position="466"/>
    </location>
</feature>
<reference evidence="4 5" key="1">
    <citation type="journal article" date="2020" name="Nat. Commun.">
        <title>Genome of Tripterygium wilfordii and identification of cytochrome P450 involved in triptolide biosynthesis.</title>
        <authorList>
            <person name="Tu L."/>
            <person name="Su P."/>
            <person name="Zhang Z."/>
            <person name="Gao L."/>
            <person name="Wang J."/>
            <person name="Hu T."/>
            <person name="Zhou J."/>
            <person name="Zhang Y."/>
            <person name="Zhao Y."/>
            <person name="Liu Y."/>
            <person name="Song Y."/>
            <person name="Tong Y."/>
            <person name="Lu Y."/>
            <person name="Yang J."/>
            <person name="Xu C."/>
            <person name="Jia M."/>
            <person name="Peters R.J."/>
            <person name="Huang L."/>
            <person name="Gao W."/>
        </authorList>
    </citation>
    <scope>NUCLEOTIDE SEQUENCE [LARGE SCALE GENOMIC DNA]</scope>
    <source>
        <strain evidence="5">cv. XIE 37</strain>
        <tissue evidence="4">Leaf</tissue>
    </source>
</reference>
<keyword evidence="5" id="KW-1185">Reference proteome</keyword>
<dbReference type="Pfam" id="PF22966">
    <property type="entry name" value="INTS7_C_plants"/>
    <property type="match status" value="1"/>
</dbReference>
<dbReference type="SUPFAM" id="SSF48371">
    <property type="entry name" value="ARM repeat"/>
    <property type="match status" value="1"/>
</dbReference>
<dbReference type="FunCoup" id="A0A7J7D7M7">
    <property type="interactions" value="2741"/>
</dbReference>
<gene>
    <name evidence="4" type="ORF">HS088_TW09G00420</name>
</gene>
<dbReference type="PANTHER" id="PTHR13322:SF2">
    <property type="entry name" value="INTEGRATOR COMPLEX SUBUNIT 7"/>
    <property type="match status" value="1"/>
</dbReference>
<dbReference type="GO" id="GO:0032039">
    <property type="term" value="C:integrator complex"/>
    <property type="evidence" value="ECO:0007669"/>
    <property type="project" value="InterPro"/>
</dbReference>
<dbReference type="EMBL" id="JAAARO010000009">
    <property type="protein sequence ID" value="KAF5742375.1"/>
    <property type="molecule type" value="Genomic_DNA"/>
</dbReference>
<dbReference type="InterPro" id="IPR056516">
    <property type="entry name" value="INTS7_N"/>
</dbReference>
<dbReference type="InParanoid" id="A0A7J7D7M7"/>
<dbReference type="InterPro" id="IPR055195">
    <property type="entry name" value="INTS7_C_plant"/>
</dbReference>
<dbReference type="AlphaFoldDB" id="A0A7J7D7M7"/>
<evidence type="ECO:0000259" key="2">
    <source>
        <dbReference type="Pfam" id="PF22966"/>
    </source>
</evidence>
<proteinExistence type="inferred from homology"/>
<name>A0A7J7D7M7_TRIWF</name>
<dbReference type="InterPro" id="IPR033060">
    <property type="entry name" value="INTS7"/>
</dbReference>
<dbReference type="Pfam" id="PF24436">
    <property type="entry name" value="INTS7_N"/>
    <property type="match status" value="1"/>
</dbReference>
<protein>
    <recommendedName>
        <fullName evidence="6">Integrator complex subunit 7</fullName>
    </recommendedName>
</protein>
<dbReference type="Gene3D" id="1.25.10.10">
    <property type="entry name" value="Leucine-rich Repeat Variant"/>
    <property type="match status" value="1"/>
</dbReference>
<dbReference type="GO" id="GO:0034472">
    <property type="term" value="P:snRNA 3'-end processing"/>
    <property type="evidence" value="ECO:0007669"/>
    <property type="project" value="TreeGrafter"/>
</dbReference>
<evidence type="ECO:0000313" key="4">
    <source>
        <dbReference type="EMBL" id="KAF5742375.1"/>
    </source>
</evidence>
<evidence type="ECO:0008006" key="6">
    <source>
        <dbReference type="Google" id="ProtNLM"/>
    </source>
</evidence>
<organism evidence="4 5">
    <name type="scientific">Tripterygium wilfordii</name>
    <name type="common">Thunder God vine</name>
    <dbReference type="NCBI Taxonomy" id="458696"/>
    <lineage>
        <taxon>Eukaryota</taxon>
        <taxon>Viridiplantae</taxon>
        <taxon>Streptophyta</taxon>
        <taxon>Embryophyta</taxon>
        <taxon>Tracheophyta</taxon>
        <taxon>Spermatophyta</taxon>
        <taxon>Magnoliopsida</taxon>
        <taxon>eudicotyledons</taxon>
        <taxon>Gunneridae</taxon>
        <taxon>Pentapetalae</taxon>
        <taxon>rosids</taxon>
        <taxon>fabids</taxon>
        <taxon>Celastrales</taxon>
        <taxon>Celastraceae</taxon>
        <taxon>Tripterygium</taxon>
    </lineage>
</organism>
<dbReference type="PANTHER" id="PTHR13322">
    <property type="entry name" value="C1ORF73 PROTEIN"/>
    <property type="match status" value="1"/>
</dbReference>
<accession>A0A7J7D7M7</accession>